<evidence type="ECO:0000256" key="4">
    <source>
        <dbReference type="ARBA" id="ARBA00023136"/>
    </source>
</evidence>
<dbReference type="SUPFAM" id="SSF54236">
    <property type="entry name" value="Ubiquitin-like"/>
    <property type="match status" value="1"/>
</dbReference>
<keyword evidence="7" id="KW-0636">Prenylation</keyword>
<keyword evidence="5" id="KW-0564">Palmitate</keyword>
<reference evidence="11" key="1">
    <citation type="submission" date="2021-05" db="EMBL/GenBank/DDBJ databases">
        <authorList>
            <person name="Tigano A."/>
        </authorList>
    </citation>
    <scope>NUCLEOTIDE SEQUENCE</scope>
</reference>
<evidence type="ECO:0000256" key="8">
    <source>
        <dbReference type="ARBA" id="ARBA00074521"/>
    </source>
</evidence>
<dbReference type="OrthoDB" id="1043111at2759"/>
<dbReference type="Proteomes" id="UP000677803">
    <property type="component" value="Unassembled WGS sequence"/>
</dbReference>
<evidence type="ECO:0000259" key="10">
    <source>
        <dbReference type="PROSITE" id="PS50053"/>
    </source>
</evidence>
<dbReference type="PANTHER" id="PTHR13169">
    <property type="entry name" value="UBIQUITIN-LIKE PROTEIN 3 HCG-1 PROTEIN"/>
    <property type="match status" value="1"/>
</dbReference>
<dbReference type="InterPro" id="IPR047977">
    <property type="entry name" value="UBL3_Ubl_met"/>
</dbReference>
<evidence type="ECO:0000256" key="6">
    <source>
        <dbReference type="ARBA" id="ARBA00023288"/>
    </source>
</evidence>
<keyword evidence="12" id="KW-1185">Reference proteome</keyword>
<comment type="subcellular location">
    <subcellularLocation>
        <location evidence="1">Cell membrane</location>
        <topology evidence="1">Lipid-anchor</topology>
    </subcellularLocation>
</comment>
<evidence type="ECO:0000313" key="12">
    <source>
        <dbReference type="Proteomes" id="UP000677803"/>
    </source>
</evidence>
<organism evidence="11 12">
    <name type="scientific">Menidia menidia</name>
    <name type="common">Atlantic silverside</name>
    <dbReference type="NCBI Taxonomy" id="238744"/>
    <lineage>
        <taxon>Eukaryota</taxon>
        <taxon>Metazoa</taxon>
        <taxon>Chordata</taxon>
        <taxon>Craniata</taxon>
        <taxon>Vertebrata</taxon>
        <taxon>Euteleostomi</taxon>
        <taxon>Actinopterygii</taxon>
        <taxon>Neopterygii</taxon>
        <taxon>Teleostei</taxon>
        <taxon>Neoteleostei</taxon>
        <taxon>Acanthomorphata</taxon>
        <taxon>Ovalentaria</taxon>
        <taxon>Atherinomorphae</taxon>
        <taxon>Atheriniformes</taxon>
        <taxon>Atherinopsidae</taxon>
        <taxon>Menidiinae</taxon>
        <taxon>Menidia</taxon>
    </lineage>
</organism>
<evidence type="ECO:0000256" key="5">
    <source>
        <dbReference type="ARBA" id="ARBA00023139"/>
    </source>
</evidence>
<comment type="caution">
    <text evidence="11">The sequence shown here is derived from an EMBL/GenBank/DDBJ whole genome shotgun (WGS) entry which is preliminary data.</text>
</comment>
<sequence>MERETPILHPPNDTTSSALMTSIDAPTTLNTHFPVLSATLELQPCYQAGLRKGIVEDWRVEGGPRVDSLPPFYRQLHFGDRLFYARRGTEGRTGKTSKMTGSSTPADMINLRLILVSGKTEEFLFSPNDSAADIAKHVYDNWPMDWEEEQVSSPNILRLIYQGRFLHGNVTLGALKLPLGKTTVMHLVARETLPEPNSQGQRNREKTGESNCCVIL</sequence>
<accession>A0A8S4ANQ2</accession>
<dbReference type="InterPro" id="IPR029071">
    <property type="entry name" value="Ubiquitin-like_domsf"/>
</dbReference>
<evidence type="ECO:0000313" key="11">
    <source>
        <dbReference type="EMBL" id="CAG5872994.1"/>
    </source>
</evidence>
<dbReference type="FunFam" id="3.10.20.90:FF:000167">
    <property type="entry name" value="Ubiquitin-like 3a"/>
    <property type="match status" value="1"/>
</dbReference>
<proteinExistence type="predicted"/>
<dbReference type="CDD" id="cd17048">
    <property type="entry name" value="Ubl_UBL3"/>
    <property type="match status" value="1"/>
</dbReference>
<dbReference type="AlphaFoldDB" id="A0A8S4ANQ2"/>
<evidence type="ECO:0000256" key="2">
    <source>
        <dbReference type="ARBA" id="ARBA00022475"/>
    </source>
</evidence>
<dbReference type="InterPro" id="IPR040015">
    <property type="entry name" value="UBL3-like"/>
</dbReference>
<keyword evidence="6" id="KW-0449">Lipoprotein</keyword>
<evidence type="ECO:0000256" key="3">
    <source>
        <dbReference type="ARBA" id="ARBA00022481"/>
    </source>
</evidence>
<evidence type="ECO:0000256" key="1">
    <source>
        <dbReference type="ARBA" id="ARBA00004193"/>
    </source>
</evidence>
<keyword evidence="2" id="KW-1003">Cell membrane</keyword>
<protein>
    <recommendedName>
        <fullName evidence="8">Ubiquitin-like protein 3</fullName>
    </recommendedName>
    <alternativeName>
        <fullName evidence="9">Membrane-anchored ubiquitin-fold protein</fullName>
    </alternativeName>
</protein>
<feature type="domain" description="Ubiquitin-like" evidence="10">
    <location>
        <begin position="109"/>
        <end position="187"/>
    </location>
</feature>
<name>A0A8S4ANQ2_9TELE</name>
<dbReference type="EMBL" id="CAJRST010004446">
    <property type="protein sequence ID" value="CAG5872994.1"/>
    <property type="molecule type" value="Genomic_DNA"/>
</dbReference>
<dbReference type="Gene3D" id="3.10.20.90">
    <property type="entry name" value="Phosphatidylinositol 3-kinase Catalytic Subunit, Chain A, domain 1"/>
    <property type="match status" value="1"/>
</dbReference>
<gene>
    <name evidence="11" type="ORF">MMEN_LOCUS5071</name>
</gene>
<evidence type="ECO:0000256" key="7">
    <source>
        <dbReference type="ARBA" id="ARBA00023289"/>
    </source>
</evidence>
<dbReference type="PROSITE" id="PS50053">
    <property type="entry name" value="UBIQUITIN_2"/>
    <property type="match status" value="1"/>
</dbReference>
<keyword evidence="4" id="KW-0472">Membrane</keyword>
<dbReference type="Pfam" id="PF13881">
    <property type="entry name" value="Rad60-SLD_2"/>
    <property type="match status" value="1"/>
</dbReference>
<keyword evidence="3" id="KW-0488">Methylation</keyword>
<evidence type="ECO:0000256" key="9">
    <source>
        <dbReference type="ARBA" id="ARBA00078829"/>
    </source>
</evidence>
<dbReference type="PANTHER" id="PTHR13169:SF0">
    <property type="entry name" value="UBIQUITIN-LIKE PROTEIN 3"/>
    <property type="match status" value="1"/>
</dbReference>
<dbReference type="InterPro" id="IPR000626">
    <property type="entry name" value="Ubiquitin-like_dom"/>
</dbReference>
<dbReference type="InterPro" id="IPR039540">
    <property type="entry name" value="UBL3-like_ubiquitin_dom"/>
</dbReference>
<dbReference type="GO" id="GO:0005886">
    <property type="term" value="C:plasma membrane"/>
    <property type="evidence" value="ECO:0007669"/>
    <property type="project" value="UniProtKB-SubCell"/>
</dbReference>